<dbReference type="InterPro" id="IPR039556">
    <property type="entry name" value="ICL/PEPM"/>
</dbReference>
<dbReference type="CDD" id="cd00377">
    <property type="entry name" value="ICL_PEPM"/>
    <property type="match status" value="1"/>
</dbReference>
<dbReference type="Pfam" id="PF13714">
    <property type="entry name" value="PEP_mutase"/>
    <property type="match status" value="1"/>
</dbReference>
<protein>
    <submittedName>
        <fullName evidence="1">2-methylisocitrate lyase-like PEP mutase family enzyme</fullName>
    </submittedName>
</protein>
<dbReference type="Gene3D" id="3.20.20.60">
    <property type="entry name" value="Phosphoenolpyruvate-binding domains"/>
    <property type="match status" value="1"/>
</dbReference>
<dbReference type="EMBL" id="JAAOYM010000001">
    <property type="protein sequence ID" value="NIJ11079.1"/>
    <property type="molecule type" value="Genomic_DNA"/>
</dbReference>
<accession>A0A7X5ZPT7</accession>
<dbReference type="Proteomes" id="UP000545493">
    <property type="component" value="Unassembled WGS sequence"/>
</dbReference>
<reference evidence="1 2" key="1">
    <citation type="submission" date="2020-03" db="EMBL/GenBank/DDBJ databases">
        <title>Sequencing the genomes of 1000 actinobacteria strains.</title>
        <authorList>
            <person name="Klenk H.-P."/>
        </authorList>
    </citation>
    <scope>NUCLEOTIDE SEQUENCE [LARGE SCALE GENOMIC DNA]</scope>
    <source>
        <strain evidence="1 2">DSM 45685</strain>
    </source>
</reference>
<proteinExistence type="predicted"/>
<dbReference type="PANTHER" id="PTHR42905:SF16">
    <property type="entry name" value="CARBOXYPHOSPHONOENOLPYRUVATE PHOSPHONOMUTASE-LIKE PROTEIN (AFU_ORTHOLOGUE AFUA_5G07230)"/>
    <property type="match status" value="1"/>
</dbReference>
<keyword evidence="1" id="KW-0456">Lyase</keyword>
<evidence type="ECO:0000313" key="2">
    <source>
        <dbReference type="Proteomes" id="UP000545493"/>
    </source>
</evidence>
<dbReference type="SUPFAM" id="SSF51621">
    <property type="entry name" value="Phosphoenolpyruvate/pyruvate domain"/>
    <property type="match status" value="1"/>
</dbReference>
<dbReference type="InterPro" id="IPR015813">
    <property type="entry name" value="Pyrv/PenolPyrv_kinase-like_dom"/>
</dbReference>
<sequence length="247" mass="25942">MNATRLRALHRPGTALVLPNAWDAMSARLVQDAGFSAVATSSVAVAAGLGYADREQAPPEEMLAAARRMARAVSVPVTVDAESGYGLPPAELAERLLAAGVAGCNVEDTEHPSGRRREQAEQADLLAALRSAAGAELVLNARIDSFLEAGDEWAALPDALRRAESYLAAGADCVYPIHMRDPEVVAAFTERLRPAAVNVTYLPGMPDVAGLARLGVARISFGGGLLAATRSWLGRRLADLADGTMPY</sequence>
<comment type="caution">
    <text evidence="1">The sequence shown here is derived from an EMBL/GenBank/DDBJ whole genome shotgun (WGS) entry which is preliminary data.</text>
</comment>
<evidence type="ECO:0000313" key="1">
    <source>
        <dbReference type="EMBL" id="NIJ11079.1"/>
    </source>
</evidence>
<gene>
    <name evidence="1" type="ORF">FHU38_001423</name>
</gene>
<dbReference type="AlphaFoldDB" id="A0A7X5ZPT7"/>
<dbReference type="InterPro" id="IPR040442">
    <property type="entry name" value="Pyrv_kinase-like_dom_sf"/>
</dbReference>
<dbReference type="RefSeq" id="WP_167167878.1">
    <property type="nucleotide sequence ID" value="NZ_JAAOYM010000001.1"/>
</dbReference>
<dbReference type="GO" id="GO:0016829">
    <property type="term" value="F:lyase activity"/>
    <property type="evidence" value="ECO:0007669"/>
    <property type="project" value="UniProtKB-KW"/>
</dbReference>
<dbReference type="PANTHER" id="PTHR42905">
    <property type="entry name" value="PHOSPHOENOLPYRUVATE CARBOXYLASE"/>
    <property type="match status" value="1"/>
</dbReference>
<name>A0A7X5ZPT7_9PSEU</name>
<organism evidence="1 2">
    <name type="scientific">Saccharomonospora amisosensis</name>
    <dbReference type="NCBI Taxonomy" id="1128677"/>
    <lineage>
        <taxon>Bacteria</taxon>
        <taxon>Bacillati</taxon>
        <taxon>Actinomycetota</taxon>
        <taxon>Actinomycetes</taxon>
        <taxon>Pseudonocardiales</taxon>
        <taxon>Pseudonocardiaceae</taxon>
        <taxon>Saccharomonospora</taxon>
    </lineage>
</organism>
<keyword evidence="2" id="KW-1185">Reference proteome</keyword>